<dbReference type="PANTHER" id="PTHR33327">
    <property type="entry name" value="ENDONUCLEASE"/>
    <property type="match status" value="1"/>
</dbReference>
<protein>
    <recommendedName>
        <fullName evidence="2">DUF7041 domain-containing protein</fullName>
    </recommendedName>
</protein>
<organism evidence="3 4">
    <name type="scientific">Odynerus spinipes</name>
    <dbReference type="NCBI Taxonomy" id="1348599"/>
    <lineage>
        <taxon>Eukaryota</taxon>
        <taxon>Metazoa</taxon>
        <taxon>Ecdysozoa</taxon>
        <taxon>Arthropoda</taxon>
        <taxon>Hexapoda</taxon>
        <taxon>Insecta</taxon>
        <taxon>Pterygota</taxon>
        <taxon>Neoptera</taxon>
        <taxon>Endopterygota</taxon>
        <taxon>Hymenoptera</taxon>
        <taxon>Apocrita</taxon>
        <taxon>Aculeata</taxon>
        <taxon>Vespoidea</taxon>
        <taxon>Vespidae</taxon>
        <taxon>Eumeninae</taxon>
        <taxon>Odynerus</taxon>
    </lineage>
</organism>
<evidence type="ECO:0000259" key="2">
    <source>
        <dbReference type="Pfam" id="PF23055"/>
    </source>
</evidence>
<feature type="region of interest" description="Disordered" evidence="1">
    <location>
        <begin position="234"/>
        <end position="253"/>
    </location>
</feature>
<keyword evidence="4" id="KW-1185">Reference proteome</keyword>
<dbReference type="InterPro" id="IPR055469">
    <property type="entry name" value="DUF7041"/>
</dbReference>
<name>A0AAD9R8T9_9HYME</name>
<reference evidence="3" key="2">
    <citation type="journal article" date="2023" name="Commun. Biol.">
        <title>Intrasexual cuticular hydrocarbon dimorphism in a wasp sheds light on hydrocarbon biosynthesis genes in Hymenoptera.</title>
        <authorList>
            <person name="Moris V.C."/>
            <person name="Podsiadlowski L."/>
            <person name="Martin S."/>
            <person name="Oeyen J.P."/>
            <person name="Donath A."/>
            <person name="Petersen M."/>
            <person name="Wilbrandt J."/>
            <person name="Misof B."/>
            <person name="Liedtke D."/>
            <person name="Thamm M."/>
            <person name="Scheiner R."/>
            <person name="Schmitt T."/>
            <person name="Niehuis O."/>
        </authorList>
    </citation>
    <scope>NUCLEOTIDE SEQUENCE</scope>
    <source>
        <strain evidence="3">GBR_01_08_01A</strain>
    </source>
</reference>
<dbReference type="Pfam" id="PF23055">
    <property type="entry name" value="DUF7041"/>
    <property type="match status" value="1"/>
</dbReference>
<proteinExistence type="predicted"/>
<evidence type="ECO:0000313" key="4">
    <source>
        <dbReference type="Proteomes" id="UP001258017"/>
    </source>
</evidence>
<dbReference type="PANTHER" id="PTHR33327:SF3">
    <property type="entry name" value="RNA-DIRECTED DNA POLYMERASE"/>
    <property type="match status" value="1"/>
</dbReference>
<dbReference type="Proteomes" id="UP001258017">
    <property type="component" value="Unassembled WGS sequence"/>
</dbReference>
<evidence type="ECO:0000313" key="3">
    <source>
        <dbReference type="EMBL" id="KAK2575154.1"/>
    </source>
</evidence>
<feature type="region of interest" description="Disordered" evidence="1">
    <location>
        <begin position="1"/>
        <end position="22"/>
    </location>
</feature>
<feature type="domain" description="DUF7041" evidence="2">
    <location>
        <begin position="34"/>
        <end position="117"/>
    </location>
</feature>
<dbReference type="AlphaFoldDB" id="A0AAD9R8T9"/>
<dbReference type="EMBL" id="JAIFRP010004517">
    <property type="protein sequence ID" value="KAK2575154.1"/>
    <property type="molecule type" value="Genomic_DNA"/>
</dbReference>
<comment type="caution">
    <text evidence="3">The sequence shown here is derived from an EMBL/GenBank/DDBJ whole genome shotgun (WGS) entry which is preliminary data.</text>
</comment>
<reference evidence="3" key="1">
    <citation type="submission" date="2021-08" db="EMBL/GenBank/DDBJ databases">
        <authorList>
            <person name="Misof B."/>
            <person name="Oliver O."/>
            <person name="Podsiadlowski L."/>
            <person name="Donath A."/>
            <person name="Peters R."/>
            <person name="Mayer C."/>
            <person name="Rust J."/>
            <person name="Gunkel S."/>
            <person name="Lesny P."/>
            <person name="Martin S."/>
            <person name="Oeyen J.P."/>
            <person name="Petersen M."/>
            <person name="Panagiotis P."/>
            <person name="Wilbrandt J."/>
            <person name="Tanja T."/>
        </authorList>
    </citation>
    <scope>NUCLEOTIDE SEQUENCE</scope>
    <source>
        <strain evidence="3">GBR_01_08_01A</strain>
        <tissue evidence="3">Thorax + abdomen</tissue>
    </source>
</reference>
<gene>
    <name evidence="3" type="ORF">KPH14_012673</name>
</gene>
<evidence type="ECO:0000256" key="1">
    <source>
        <dbReference type="SAM" id="MobiDB-lite"/>
    </source>
</evidence>
<accession>A0AAD9R8T9</accession>
<sequence length="286" mass="32471">MEKNVAMPGPSKACENESENKTEIQASEFRSVKLPTFWREEPKLWFAILEKEFAAYGVRSDAVKSAAVLRHLDSSTMKIIADVIASPTASESYTQIRNTLISRLATSEEAQLRQLLTGIELNDRKPSELLREMKFLAGDKVSANVLQTLWLQRLPTRVQELLAVVEDVPTDKLATLADKTVERTNSHLVASITESKSPPKAQNELPQLLVEGSEIAELTRRIAQLETIVRSQRTGRLQYRGRSKSRDRSRSRGGSLCYYHKRFRTESRKCKKPCSWQGPDKRQQEN</sequence>